<dbReference type="InterPro" id="IPR019757">
    <property type="entry name" value="Pept_S26A_signal_pept_1_Lys-AS"/>
</dbReference>
<dbReference type="Gene3D" id="2.10.109.10">
    <property type="entry name" value="Umud Fragment, subunit A"/>
    <property type="match status" value="1"/>
</dbReference>
<keyword evidence="5 7" id="KW-0378">Hydrolase</keyword>
<keyword evidence="10" id="KW-1185">Reference proteome</keyword>
<comment type="subcellular location">
    <subcellularLocation>
        <location evidence="7">Membrane</location>
        <topology evidence="7">Single-pass type II membrane protein</topology>
    </subcellularLocation>
</comment>
<feature type="active site" evidence="6">
    <location>
        <position position="111"/>
    </location>
</feature>
<name>A0A975G2W6_9CAUL</name>
<accession>A0A975G2W6</accession>
<evidence type="ECO:0000256" key="1">
    <source>
        <dbReference type="ARBA" id="ARBA00000677"/>
    </source>
</evidence>
<evidence type="ECO:0000256" key="3">
    <source>
        <dbReference type="ARBA" id="ARBA00013208"/>
    </source>
</evidence>
<feature type="domain" description="Peptidase S26" evidence="8">
    <location>
        <begin position="20"/>
        <end position="253"/>
    </location>
</feature>
<dbReference type="PANTHER" id="PTHR43390:SF1">
    <property type="entry name" value="CHLOROPLAST PROCESSING PEPTIDASE"/>
    <property type="match status" value="1"/>
</dbReference>
<evidence type="ECO:0000313" key="10">
    <source>
        <dbReference type="Proteomes" id="UP000676409"/>
    </source>
</evidence>
<reference evidence="9" key="1">
    <citation type="submission" date="2021-04" db="EMBL/GenBank/DDBJ databases">
        <title>The complete genome sequence of Caulobacter sp. S6.</title>
        <authorList>
            <person name="Tang Y."/>
            <person name="Ouyang W."/>
            <person name="Liu Q."/>
            <person name="Huang B."/>
            <person name="Guo Z."/>
            <person name="Lei P."/>
        </authorList>
    </citation>
    <scope>NUCLEOTIDE SEQUENCE</scope>
    <source>
        <strain evidence="9">S6</strain>
    </source>
</reference>
<dbReference type="EC" id="3.4.21.89" evidence="3 7"/>
<organism evidence="9 10">
    <name type="scientific">Phenylobacterium montanum</name>
    <dbReference type="NCBI Taxonomy" id="2823693"/>
    <lineage>
        <taxon>Bacteria</taxon>
        <taxon>Pseudomonadati</taxon>
        <taxon>Pseudomonadota</taxon>
        <taxon>Alphaproteobacteria</taxon>
        <taxon>Caulobacterales</taxon>
        <taxon>Caulobacteraceae</taxon>
        <taxon>Phenylobacterium</taxon>
    </lineage>
</organism>
<dbReference type="GO" id="GO:0016020">
    <property type="term" value="C:membrane"/>
    <property type="evidence" value="ECO:0007669"/>
    <property type="project" value="UniProtKB-SubCell"/>
</dbReference>
<dbReference type="GO" id="GO:0006465">
    <property type="term" value="P:signal peptide processing"/>
    <property type="evidence" value="ECO:0007669"/>
    <property type="project" value="InterPro"/>
</dbReference>
<keyword evidence="7" id="KW-0472">Membrane</keyword>
<comment type="similarity">
    <text evidence="2 7">Belongs to the peptidase S26 family.</text>
</comment>
<evidence type="ECO:0000313" key="9">
    <source>
        <dbReference type="EMBL" id="QUD89021.1"/>
    </source>
</evidence>
<protein>
    <recommendedName>
        <fullName evidence="4 7">Signal peptidase I</fullName>
        <ecNumber evidence="3 7">3.4.21.89</ecNumber>
    </recommendedName>
</protein>
<dbReference type="Proteomes" id="UP000676409">
    <property type="component" value="Chromosome"/>
</dbReference>
<dbReference type="NCBIfam" id="TIGR02227">
    <property type="entry name" value="sigpep_I_bact"/>
    <property type="match status" value="1"/>
</dbReference>
<keyword evidence="7" id="KW-1133">Transmembrane helix</keyword>
<dbReference type="GO" id="GO:0004252">
    <property type="term" value="F:serine-type endopeptidase activity"/>
    <property type="evidence" value="ECO:0007669"/>
    <property type="project" value="InterPro"/>
</dbReference>
<evidence type="ECO:0000259" key="8">
    <source>
        <dbReference type="Pfam" id="PF10502"/>
    </source>
</evidence>
<keyword evidence="7" id="KW-0645">Protease</keyword>
<feature type="active site" evidence="6">
    <location>
        <position position="50"/>
    </location>
</feature>
<dbReference type="EMBL" id="CP073078">
    <property type="protein sequence ID" value="QUD89021.1"/>
    <property type="molecule type" value="Genomic_DNA"/>
</dbReference>
<dbReference type="PROSITE" id="PS00760">
    <property type="entry name" value="SPASE_I_2"/>
    <property type="match status" value="1"/>
</dbReference>
<dbReference type="InterPro" id="IPR019533">
    <property type="entry name" value="Peptidase_S26"/>
</dbReference>
<dbReference type="Pfam" id="PF10502">
    <property type="entry name" value="Peptidase_S26"/>
    <property type="match status" value="1"/>
</dbReference>
<evidence type="ECO:0000256" key="6">
    <source>
        <dbReference type="PIRSR" id="PIRSR600223-1"/>
    </source>
</evidence>
<dbReference type="CDD" id="cd06530">
    <property type="entry name" value="S26_SPase_I"/>
    <property type="match status" value="1"/>
</dbReference>
<dbReference type="PRINTS" id="PR00727">
    <property type="entry name" value="LEADERPTASE"/>
</dbReference>
<gene>
    <name evidence="9" type="primary">lepB</name>
    <name evidence="9" type="ORF">KCG34_03800</name>
</gene>
<evidence type="ECO:0000256" key="4">
    <source>
        <dbReference type="ARBA" id="ARBA00019232"/>
    </source>
</evidence>
<dbReference type="AlphaFoldDB" id="A0A975G2W6"/>
<dbReference type="RefSeq" id="WP_211939071.1">
    <property type="nucleotide sequence ID" value="NZ_CP073078.1"/>
</dbReference>
<feature type="transmembrane region" description="Helical" evidence="7">
    <location>
        <begin position="22"/>
        <end position="41"/>
    </location>
</feature>
<dbReference type="SUPFAM" id="SSF51306">
    <property type="entry name" value="LexA/Signal peptidase"/>
    <property type="match status" value="1"/>
</dbReference>
<dbReference type="GO" id="GO:0009003">
    <property type="term" value="F:signal peptidase activity"/>
    <property type="evidence" value="ECO:0007669"/>
    <property type="project" value="UniProtKB-EC"/>
</dbReference>
<proteinExistence type="inferred from homology"/>
<sequence length="282" mass="31352">MSSDAEGPTDGKGGAANEAIEIVKTIVYALLIALVLRVLLFQPYTIPSASMEPNLYEGDYIIVSKYSYGYSKHSIPFSPPLFHGRIFNTSPKRGDIIVFKLPREPNVDYIKRLVGLPGDKIQVKSGVVFVNGRPMDRTRVGAGMEDNGDGMTFPIDVFKETTPEGRSYLTNSYGKNQVSENTGVYVVPPHCYFMMGDNRDNSLDSRFDPGMPFDAVGPSNCGWDPSVDPYVPDEKGVGFVPEENLEGRAQIILLSWKRGASLFKPWTWVLNARPSRFFHVLK</sequence>
<evidence type="ECO:0000256" key="2">
    <source>
        <dbReference type="ARBA" id="ARBA00009370"/>
    </source>
</evidence>
<evidence type="ECO:0000256" key="5">
    <source>
        <dbReference type="ARBA" id="ARBA00022801"/>
    </source>
</evidence>
<dbReference type="PROSITE" id="PS00761">
    <property type="entry name" value="SPASE_I_3"/>
    <property type="match status" value="1"/>
</dbReference>
<evidence type="ECO:0000256" key="7">
    <source>
        <dbReference type="RuleBase" id="RU362042"/>
    </source>
</evidence>
<dbReference type="PANTHER" id="PTHR43390">
    <property type="entry name" value="SIGNAL PEPTIDASE I"/>
    <property type="match status" value="1"/>
</dbReference>
<dbReference type="InterPro" id="IPR000223">
    <property type="entry name" value="Pept_S26A_signal_pept_1"/>
</dbReference>
<dbReference type="InterPro" id="IPR036286">
    <property type="entry name" value="LexA/Signal_pep-like_sf"/>
</dbReference>
<dbReference type="KEGG" id="caul:KCG34_03800"/>
<comment type="catalytic activity">
    <reaction evidence="1 7">
        <text>Cleavage of hydrophobic, N-terminal signal or leader sequences from secreted and periplasmic proteins.</text>
        <dbReference type="EC" id="3.4.21.89"/>
    </reaction>
</comment>
<dbReference type="InterPro" id="IPR019758">
    <property type="entry name" value="Pept_S26A_signal_pept_1_CS"/>
</dbReference>
<keyword evidence="7" id="KW-0812">Transmembrane</keyword>